<sequence length="153" mass="16755">QRDIVRLAVETGRASQGLALARALAMSTYRSGEEFAARFAGPPVFEAGRARYPVERYLAARGADYAAHHRPEAFLCLSESIDLHRVEAGRICVPTVAVAVREDLLAPPAEVRAMVARLHSARLYEISSIYGHDAFLKESQQLRGAFATVLESC</sequence>
<accession>T1ABM3</accession>
<comment type="caution">
    <text evidence="1">The sequence shown here is derived from an EMBL/GenBank/DDBJ whole genome shotgun (WGS) entry which is preliminary data.</text>
</comment>
<organism evidence="1">
    <name type="scientific">mine drainage metagenome</name>
    <dbReference type="NCBI Taxonomy" id="410659"/>
    <lineage>
        <taxon>unclassified sequences</taxon>
        <taxon>metagenomes</taxon>
        <taxon>ecological metagenomes</taxon>
    </lineage>
</organism>
<evidence type="ECO:0000313" key="1">
    <source>
        <dbReference type="EMBL" id="EQD39250.1"/>
    </source>
</evidence>
<dbReference type="GO" id="GO:0009086">
    <property type="term" value="P:methionine biosynthetic process"/>
    <property type="evidence" value="ECO:0007669"/>
    <property type="project" value="TreeGrafter"/>
</dbReference>
<dbReference type="GO" id="GO:0004414">
    <property type="term" value="F:homoserine O-acetyltransferase activity"/>
    <property type="evidence" value="ECO:0007669"/>
    <property type="project" value="TreeGrafter"/>
</dbReference>
<name>T1ABM3_9ZZZZ</name>
<proteinExistence type="predicted"/>
<dbReference type="PANTHER" id="PTHR32268">
    <property type="entry name" value="HOMOSERINE O-ACETYLTRANSFERASE"/>
    <property type="match status" value="1"/>
</dbReference>
<feature type="non-terminal residue" evidence="1">
    <location>
        <position position="1"/>
    </location>
</feature>
<protein>
    <submittedName>
        <fullName evidence="1">Homoserine O-acetyltransferase</fullName>
    </submittedName>
</protein>
<dbReference type="AlphaFoldDB" id="T1ABM3"/>
<reference evidence="1" key="1">
    <citation type="submission" date="2013-08" db="EMBL/GenBank/DDBJ databases">
        <authorList>
            <person name="Mendez C."/>
            <person name="Richter M."/>
            <person name="Ferrer M."/>
            <person name="Sanchez J."/>
        </authorList>
    </citation>
    <scope>NUCLEOTIDE SEQUENCE</scope>
</reference>
<dbReference type="Gene3D" id="3.40.50.1820">
    <property type="entry name" value="alpha/beta hydrolase"/>
    <property type="match status" value="1"/>
</dbReference>
<reference evidence="1" key="2">
    <citation type="journal article" date="2014" name="ISME J.">
        <title>Microbial stratification in low pH oxic and suboxic macroscopic growths along an acid mine drainage.</title>
        <authorList>
            <person name="Mendez-Garcia C."/>
            <person name="Mesa V."/>
            <person name="Sprenger R.R."/>
            <person name="Richter M."/>
            <person name="Diez M.S."/>
            <person name="Solano J."/>
            <person name="Bargiela R."/>
            <person name="Golyshina O.V."/>
            <person name="Manteca A."/>
            <person name="Ramos J.L."/>
            <person name="Gallego J.R."/>
            <person name="Llorente I."/>
            <person name="Martins Dos Santos V.A."/>
            <person name="Jensen O.N."/>
            <person name="Pelaez A.I."/>
            <person name="Sanchez J."/>
            <person name="Ferrer M."/>
        </authorList>
    </citation>
    <scope>NUCLEOTIDE SEQUENCE</scope>
</reference>
<gene>
    <name evidence="1" type="ORF">B1A_16947</name>
</gene>
<dbReference type="InterPro" id="IPR008220">
    <property type="entry name" value="HAT_MetX-like"/>
</dbReference>
<dbReference type="InterPro" id="IPR029058">
    <property type="entry name" value="AB_hydrolase_fold"/>
</dbReference>
<dbReference type="SUPFAM" id="SSF53474">
    <property type="entry name" value="alpha/beta-Hydrolases"/>
    <property type="match status" value="1"/>
</dbReference>
<dbReference type="PANTHER" id="PTHR32268:SF11">
    <property type="entry name" value="HOMOSERINE O-ACETYLTRANSFERASE"/>
    <property type="match status" value="1"/>
</dbReference>
<dbReference type="GO" id="GO:0009092">
    <property type="term" value="P:homoserine metabolic process"/>
    <property type="evidence" value="ECO:0007669"/>
    <property type="project" value="TreeGrafter"/>
</dbReference>
<keyword evidence="1" id="KW-0808">Transferase</keyword>
<dbReference type="EMBL" id="AUZX01012457">
    <property type="protein sequence ID" value="EQD39250.1"/>
    <property type="molecule type" value="Genomic_DNA"/>
</dbReference>